<proteinExistence type="inferred from homology"/>
<dbReference type="PANTHER" id="PTHR43334:SF1">
    <property type="entry name" value="3-HYDROXYPROPIONATE--COA LIGASE [ADP-FORMING]"/>
    <property type="match status" value="1"/>
</dbReference>
<dbReference type="EMBL" id="CP014206">
    <property type="protein sequence ID" value="AMK09988.1"/>
    <property type="molecule type" value="Genomic_DNA"/>
</dbReference>
<dbReference type="Gene3D" id="3.30.470.20">
    <property type="entry name" value="ATP-grasp fold, B domain"/>
    <property type="match status" value="1"/>
</dbReference>
<dbReference type="Gene3D" id="3.40.50.720">
    <property type="entry name" value="NAD(P)-binding Rossmann-like Domain"/>
    <property type="match status" value="1"/>
</dbReference>
<evidence type="ECO:0000313" key="10">
    <source>
        <dbReference type="Proteomes" id="UP000295506"/>
    </source>
</evidence>
<gene>
    <name evidence="7" type="ORF">AWY79_02090</name>
    <name evidence="8" type="ORF">EDC59_110129</name>
</gene>
<reference evidence="8 10" key="2">
    <citation type="submission" date="2019-03" db="EMBL/GenBank/DDBJ databases">
        <title>Genomic Encyclopedia of Type Strains, Phase IV (KMG-IV): sequencing the most valuable type-strain genomes for metagenomic binning, comparative biology and taxonomic classification.</title>
        <authorList>
            <person name="Goeker M."/>
        </authorList>
    </citation>
    <scope>NUCLEOTIDE SEQUENCE [LARGE SCALE GENOMIC DNA]</scope>
    <source>
        <strain evidence="8 10">DSM 101483</strain>
    </source>
</reference>
<dbReference type="AlphaFoldDB" id="A0A126QK40"/>
<evidence type="ECO:0000313" key="8">
    <source>
        <dbReference type="EMBL" id="TDT87047.1"/>
    </source>
</evidence>
<dbReference type="Gene3D" id="3.30.1490.20">
    <property type="entry name" value="ATP-grasp fold, A domain"/>
    <property type="match status" value="1"/>
</dbReference>
<dbReference type="OrthoDB" id="9807426at2"/>
<dbReference type="SMART" id="SM00881">
    <property type="entry name" value="CoA_binding"/>
    <property type="match status" value="1"/>
</dbReference>
<dbReference type="SUPFAM" id="SSF51735">
    <property type="entry name" value="NAD(P)-binding Rossmann-fold domains"/>
    <property type="match status" value="1"/>
</dbReference>
<keyword evidence="2 5" id="KW-0547">Nucleotide-binding</keyword>
<accession>A0A126QK40</accession>
<dbReference type="GO" id="GO:0005524">
    <property type="term" value="F:ATP binding"/>
    <property type="evidence" value="ECO:0007669"/>
    <property type="project" value="UniProtKB-UniRule"/>
</dbReference>
<dbReference type="InterPro" id="IPR032875">
    <property type="entry name" value="Succ_CoA_lig_flav_dom"/>
</dbReference>
<dbReference type="Pfam" id="PF13380">
    <property type="entry name" value="CoA_binding_2"/>
    <property type="match status" value="1"/>
</dbReference>
<dbReference type="InterPro" id="IPR003781">
    <property type="entry name" value="CoA-bd"/>
</dbReference>
<protein>
    <submittedName>
        <fullName evidence="8">6-carboxyhexanoate-CoA ligase</fullName>
    </submittedName>
</protein>
<dbReference type="SUPFAM" id="SSF52210">
    <property type="entry name" value="Succinyl-CoA synthetase domains"/>
    <property type="match status" value="2"/>
</dbReference>
<evidence type="ECO:0000313" key="9">
    <source>
        <dbReference type="Proteomes" id="UP000055611"/>
    </source>
</evidence>
<keyword evidence="1 8" id="KW-0436">Ligase</keyword>
<dbReference type="RefSeq" id="WP_066799651.1">
    <property type="nucleotide sequence ID" value="NZ_CP014206.1"/>
</dbReference>
<evidence type="ECO:0000313" key="7">
    <source>
        <dbReference type="EMBL" id="AMK09988.1"/>
    </source>
</evidence>
<dbReference type="Pfam" id="PF13549">
    <property type="entry name" value="ATP-grasp_5"/>
    <property type="match status" value="1"/>
</dbReference>
<evidence type="ECO:0000256" key="3">
    <source>
        <dbReference type="ARBA" id="ARBA00022840"/>
    </source>
</evidence>
<dbReference type="Proteomes" id="UP000055611">
    <property type="component" value="Chromosome"/>
</dbReference>
<sequence>MAATLNEIYNARSIALIGASQDPNKAGYQVLKLLLDEGYEGKVYPVHPKEPEILGRKCYPSILDIPDAVDVMVVAVSAKVVINVMKQAEQRGDVKGAVVLSAGFAETGVPELVEAEAELVRIAKRAGIRVFGPNCIGMAYPALKLNTGFAPGIKLIEGSAAYVSQSGAFGGALLMFAGDQPCPQGFAKFGHIGNMCDVSNLELIEAFNNDPSVSVTGAYMEAVKDGRELMRIAAASEKPNLILKVGRSSLGAAAAMSHTGSLAGSDKVYDGAFKQCGIVRMDTVEDMTDGMKAVASLPKPKGNRVCVLTEAGGMGIVSMDTIDKTDLVLASIAGDTLAKLEETLPSMAMICKPDGYIDMTAAVSPEQQAESLRLVLADPGVDAVLLMGLPPIFRDAKDTAERISPVAKEFDKPVAVCFMRGESMAEGRRHFEENGIMTFDTPERAVKALETLYRAAFRNGHPLEDLPPAPRHHLVEKAVAQGRNLLEPEAVSLLADNGIPTVDHAFATSSEEAQDAAERFGGPVVLKVVSPDVIHKSDAGGVKVNIRSRSEMADAYDAMMSEVASRVPGADIHGAMIVPLAEPGTEIIIGMVRDPQFGPTIMFGLGGIFVEVFKDVSFRVAPFNEEVALDMIKETKAFELLGGVRGETARDVGSLVDLLVKVSRMAATQPEISEIDLNPVRIYERGLAVLDARIILSCGN</sequence>
<keyword evidence="9" id="KW-1185">Reference proteome</keyword>
<dbReference type="Pfam" id="PF19045">
    <property type="entry name" value="Ligase_CoA_2"/>
    <property type="match status" value="1"/>
</dbReference>
<keyword evidence="3 5" id="KW-0067">ATP-binding</keyword>
<evidence type="ECO:0000256" key="1">
    <source>
        <dbReference type="ARBA" id="ARBA00022598"/>
    </source>
</evidence>
<organism evidence="8 10">
    <name type="scientific">Pseudodesulfovibrio indicus</name>
    <dbReference type="NCBI Taxonomy" id="1716143"/>
    <lineage>
        <taxon>Bacteria</taxon>
        <taxon>Pseudomonadati</taxon>
        <taxon>Thermodesulfobacteriota</taxon>
        <taxon>Desulfovibrionia</taxon>
        <taxon>Desulfovibrionales</taxon>
        <taxon>Desulfovibrionaceae</taxon>
    </lineage>
</organism>
<dbReference type="PROSITE" id="PS50975">
    <property type="entry name" value="ATP_GRASP"/>
    <property type="match status" value="1"/>
</dbReference>
<dbReference type="FunFam" id="3.30.1490.20:FF:000020">
    <property type="entry name" value="Protein lysine acetyltransferase"/>
    <property type="match status" value="1"/>
</dbReference>
<dbReference type="EMBL" id="SOBK01000010">
    <property type="protein sequence ID" value="TDT87047.1"/>
    <property type="molecule type" value="Genomic_DNA"/>
</dbReference>
<dbReference type="Proteomes" id="UP000295506">
    <property type="component" value="Unassembled WGS sequence"/>
</dbReference>
<dbReference type="GO" id="GO:0046872">
    <property type="term" value="F:metal ion binding"/>
    <property type="evidence" value="ECO:0007669"/>
    <property type="project" value="InterPro"/>
</dbReference>
<dbReference type="InterPro" id="IPR013815">
    <property type="entry name" value="ATP_grasp_subdomain_1"/>
</dbReference>
<dbReference type="InterPro" id="IPR043938">
    <property type="entry name" value="Ligase_CoA_dom"/>
</dbReference>
<comment type="similarity">
    <text evidence="4">In the N-terminal section; belongs to the acetate CoA ligase alpha subunit family.</text>
</comment>
<evidence type="ECO:0000256" key="5">
    <source>
        <dbReference type="PROSITE-ProRule" id="PRU00409"/>
    </source>
</evidence>
<dbReference type="KEGG" id="dej:AWY79_02090"/>
<name>A0A126QK40_9BACT</name>
<reference evidence="7 9" key="1">
    <citation type="journal article" date="2016" name="Front. Microbiol.">
        <title>Genome Sequence of the Piezophilic, Mesophilic Sulfate-Reducing Bacterium Desulfovibrio indicus J2T.</title>
        <authorList>
            <person name="Cao J."/>
            <person name="Maignien L."/>
            <person name="Shao Z."/>
            <person name="Alain K."/>
            <person name="Jebbar M."/>
        </authorList>
    </citation>
    <scope>NUCLEOTIDE SEQUENCE [LARGE SCALE GENOMIC DNA]</scope>
    <source>
        <strain evidence="7 9">J2</strain>
    </source>
</reference>
<dbReference type="Pfam" id="PF13607">
    <property type="entry name" value="Succ_CoA_lig"/>
    <property type="match status" value="1"/>
</dbReference>
<evidence type="ECO:0000259" key="6">
    <source>
        <dbReference type="PROSITE" id="PS50975"/>
    </source>
</evidence>
<dbReference type="SUPFAM" id="SSF56059">
    <property type="entry name" value="Glutathione synthetase ATP-binding domain-like"/>
    <property type="match status" value="1"/>
</dbReference>
<dbReference type="InterPro" id="IPR051538">
    <property type="entry name" value="Acyl-CoA_Synth/Transferase"/>
</dbReference>
<dbReference type="InterPro" id="IPR036291">
    <property type="entry name" value="NAD(P)-bd_dom_sf"/>
</dbReference>
<dbReference type="PANTHER" id="PTHR43334">
    <property type="entry name" value="ACETATE--COA LIGASE [ADP-FORMING]"/>
    <property type="match status" value="1"/>
</dbReference>
<dbReference type="GO" id="GO:0043758">
    <property type="term" value="F:acetate-CoA ligase (ADP-forming) activity"/>
    <property type="evidence" value="ECO:0007669"/>
    <property type="project" value="InterPro"/>
</dbReference>
<dbReference type="InterPro" id="IPR016102">
    <property type="entry name" value="Succinyl-CoA_synth-like"/>
</dbReference>
<evidence type="ECO:0000256" key="2">
    <source>
        <dbReference type="ARBA" id="ARBA00022741"/>
    </source>
</evidence>
<dbReference type="Gene3D" id="3.40.50.261">
    <property type="entry name" value="Succinyl-CoA synthetase domains"/>
    <property type="match status" value="2"/>
</dbReference>
<evidence type="ECO:0000256" key="4">
    <source>
        <dbReference type="ARBA" id="ARBA00060888"/>
    </source>
</evidence>
<feature type="domain" description="ATP-grasp" evidence="6">
    <location>
        <begin position="491"/>
        <end position="527"/>
    </location>
</feature>
<dbReference type="InterPro" id="IPR011761">
    <property type="entry name" value="ATP-grasp"/>
</dbReference>